<evidence type="ECO:0000313" key="3">
    <source>
        <dbReference type="Proteomes" id="UP001317705"/>
    </source>
</evidence>
<feature type="transmembrane region" description="Helical" evidence="1">
    <location>
        <begin position="31"/>
        <end position="48"/>
    </location>
</feature>
<name>A0ABN6VVK4_9BACT</name>
<dbReference type="EMBL" id="AP027151">
    <property type="protein sequence ID" value="BDV42120.1"/>
    <property type="molecule type" value="Genomic_DNA"/>
</dbReference>
<dbReference type="RefSeq" id="WP_282002372.1">
    <property type="nucleotide sequence ID" value="NZ_AP027151.1"/>
</dbReference>
<gene>
    <name evidence="2" type="ORF">GURASL_10430</name>
</gene>
<feature type="transmembrane region" description="Helical" evidence="1">
    <location>
        <begin position="7"/>
        <end position="25"/>
    </location>
</feature>
<sequence length="65" mass="7163">MVTIFGGGMALLLLGLVRITVPLASVDCFDILWPAAVAVYGLVYLERLRAGLRYRKLRLRVSGEV</sequence>
<reference evidence="2 3" key="1">
    <citation type="submission" date="2022-12" db="EMBL/GenBank/DDBJ databases">
        <title>Polyphasic characterization of Geotalea uranireducens NIT-SL11 newly isolated from a complex of sewage sludge and microbially reduced graphene oxide.</title>
        <authorList>
            <person name="Xie L."/>
            <person name="Yoshida N."/>
            <person name="Meng L."/>
        </authorList>
    </citation>
    <scope>NUCLEOTIDE SEQUENCE [LARGE SCALE GENOMIC DNA]</scope>
    <source>
        <strain evidence="2 3">NIT-SL11</strain>
    </source>
</reference>
<keyword evidence="1" id="KW-1133">Transmembrane helix</keyword>
<protein>
    <recommendedName>
        <fullName evidence="4">DUF5668 domain-containing protein</fullName>
    </recommendedName>
</protein>
<keyword evidence="1" id="KW-0472">Membrane</keyword>
<keyword evidence="3" id="KW-1185">Reference proteome</keyword>
<proteinExistence type="predicted"/>
<evidence type="ECO:0008006" key="4">
    <source>
        <dbReference type="Google" id="ProtNLM"/>
    </source>
</evidence>
<keyword evidence="1" id="KW-0812">Transmembrane</keyword>
<evidence type="ECO:0000256" key="1">
    <source>
        <dbReference type="SAM" id="Phobius"/>
    </source>
</evidence>
<accession>A0ABN6VVK4</accession>
<evidence type="ECO:0000313" key="2">
    <source>
        <dbReference type="EMBL" id="BDV42120.1"/>
    </source>
</evidence>
<dbReference type="Proteomes" id="UP001317705">
    <property type="component" value="Chromosome"/>
</dbReference>
<organism evidence="2 3">
    <name type="scientific">Geotalea uraniireducens</name>
    <dbReference type="NCBI Taxonomy" id="351604"/>
    <lineage>
        <taxon>Bacteria</taxon>
        <taxon>Pseudomonadati</taxon>
        <taxon>Thermodesulfobacteriota</taxon>
        <taxon>Desulfuromonadia</taxon>
        <taxon>Geobacterales</taxon>
        <taxon>Geobacteraceae</taxon>
        <taxon>Geotalea</taxon>
    </lineage>
</organism>